<reference evidence="2 3" key="1">
    <citation type="submission" date="2019-12" db="EMBL/GenBank/DDBJ databases">
        <authorList>
            <person name="Alioto T."/>
            <person name="Alioto T."/>
            <person name="Gomez Garrido J."/>
        </authorList>
    </citation>
    <scope>NUCLEOTIDE SEQUENCE [LARGE SCALE GENOMIC DNA]</scope>
</reference>
<dbReference type="Proteomes" id="UP000594638">
    <property type="component" value="Unassembled WGS sequence"/>
</dbReference>
<comment type="caution">
    <text evidence="2">The sequence shown here is derived from an EMBL/GenBank/DDBJ whole genome shotgun (WGS) entry which is preliminary data.</text>
</comment>
<gene>
    <name evidence="2" type="ORF">OLEA9_A113016</name>
</gene>
<evidence type="ECO:0000256" key="1">
    <source>
        <dbReference type="SAM" id="MobiDB-lite"/>
    </source>
</evidence>
<dbReference type="GO" id="GO:0043622">
    <property type="term" value="P:cortical microtubule organization"/>
    <property type="evidence" value="ECO:0007669"/>
    <property type="project" value="TreeGrafter"/>
</dbReference>
<feature type="compositionally biased region" description="Basic and acidic residues" evidence="1">
    <location>
        <begin position="1"/>
        <end position="15"/>
    </location>
</feature>
<dbReference type="PANTHER" id="PTHR31949">
    <property type="entry name" value="GASTRIC MUCIN-LIKE PROTEIN"/>
    <property type="match status" value="1"/>
</dbReference>
<protein>
    <submittedName>
        <fullName evidence="2">Uncharacterized protein</fullName>
    </submittedName>
</protein>
<keyword evidence="3" id="KW-1185">Reference proteome</keyword>
<evidence type="ECO:0000313" key="2">
    <source>
        <dbReference type="EMBL" id="CAA3002899.1"/>
    </source>
</evidence>
<dbReference type="GO" id="GO:0055028">
    <property type="term" value="C:cortical microtubule"/>
    <property type="evidence" value="ECO:0007669"/>
    <property type="project" value="TreeGrafter"/>
</dbReference>
<dbReference type="OrthoDB" id="1927217at2759"/>
<feature type="region of interest" description="Disordered" evidence="1">
    <location>
        <begin position="97"/>
        <end position="116"/>
    </location>
</feature>
<evidence type="ECO:0000313" key="3">
    <source>
        <dbReference type="Proteomes" id="UP000594638"/>
    </source>
</evidence>
<dbReference type="AlphaFoldDB" id="A0A8S0TFB6"/>
<sequence>MNRSFRESAMGDERNITLASSSRHRRGLSLNGLSNSKNSTDNNLDLFSKNRHSLPVAASNNSDVPVKLGRLSVGSAKQGKSGLDDLLSSADGGGKHDYDWLLTPPGTPIVPSTDRNESQRAFVAPRSSSRVRSTSTTRVSRVCPTIFYC</sequence>
<feature type="compositionally biased region" description="Low complexity" evidence="1">
    <location>
        <begin position="28"/>
        <end position="39"/>
    </location>
</feature>
<proteinExistence type="predicted"/>
<organism evidence="2 3">
    <name type="scientific">Olea europaea subsp. europaea</name>
    <dbReference type="NCBI Taxonomy" id="158383"/>
    <lineage>
        <taxon>Eukaryota</taxon>
        <taxon>Viridiplantae</taxon>
        <taxon>Streptophyta</taxon>
        <taxon>Embryophyta</taxon>
        <taxon>Tracheophyta</taxon>
        <taxon>Spermatophyta</taxon>
        <taxon>Magnoliopsida</taxon>
        <taxon>eudicotyledons</taxon>
        <taxon>Gunneridae</taxon>
        <taxon>Pentapetalae</taxon>
        <taxon>asterids</taxon>
        <taxon>lamiids</taxon>
        <taxon>Lamiales</taxon>
        <taxon>Oleaceae</taxon>
        <taxon>Oleeae</taxon>
        <taxon>Olea</taxon>
    </lineage>
</organism>
<dbReference type="EMBL" id="CACTIH010005891">
    <property type="protein sequence ID" value="CAA3002899.1"/>
    <property type="molecule type" value="Genomic_DNA"/>
</dbReference>
<dbReference type="Gramene" id="OE9A113016T1">
    <property type="protein sequence ID" value="OE9A113016C1"/>
    <property type="gene ID" value="OE9A113016"/>
</dbReference>
<name>A0A8S0TFB6_OLEEU</name>
<accession>A0A8S0TFB6</accession>
<feature type="region of interest" description="Disordered" evidence="1">
    <location>
        <begin position="1"/>
        <end position="47"/>
    </location>
</feature>
<dbReference type="PANTHER" id="PTHR31949:SF2">
    <property type="entry name" value="OS05G0480600 PROTEIN"/>
    <property type="match status" value="1"/>
</dbReference>